<dbReference type="Proteomes" id="UP001359559">
    <property type="component" value="Unassembled WGS sequence"/>
</dbReference>
<dbReference type="EMBL" id="JAYKXN010000006">
    <property type="protein sequence ID" value="KAK7278539.1"/>
    <property type="molecule type" value="Genomic_DNA"/>
</dbReference>
<comment type="caution">
    <text evidence="1">The sequence shown here is derived from an EMBL/GenBank/DDBJ whole genome shotgun (WGS) entry which is preliminary data.</text>
</comment>
<organism evidence="1 2">
    <name type="scientific">Clitoria ternatea</name>
    <name type="common">Butterfly pea</name>
    <dbReference type="NCBI Taxonomy" id="43366"/>
    <lineage>
        <taxon>Eukaryota</taxon>
        <taxon>Viridiplantae</taxon>
        <taxon>Streptophyta</taxon>
        <taxon>Embryophyta</taxon>
        <taxon>Tracheophyta</taxon>
        <taxon>Spermatophyta</taxon>
        <taxon>Magnoliopsida</taxon>
        <taxon>eudicotyledons</taxon>
        <taxon>Gunneridae</taxon>
        <taxon>Pentapetalae</taxon>
        <taxon>rosids</taxon>
        <taxon>fabids</taxon>
        <taxon>Fabales</taxon>
        <taxon>Fabaceae</taxon>
        <taxon>Papilionoideae</taxon>
        <taxon>50 kb inversion clade</taxon>
        <taxon>NPAAA clade</taxon>
        <taxon>indigoferoid/millettioid clade</taxon>
        <taxon>Phaseoleae</taxon>
        <taxon>Clitoria</taxon>
    </lineage>
</organism>
<proteinExistence type="predicted"/>
<evidence type="ECO:0000313" key="1">
    <source>
        <dbReference type="EMBL" id="KAK7278539.1"/>
    </source>
</evidence>
<protein>
    <submittedName>
        <fullName evidence="1">Uncharacterized protein</fullName>
    </submittedName>
</protein>
<evidence type="ECO:0000313" key="2">
    <source>
        <dbReference type="Proteomes" id="UP001359559"/>
    </source>
</evidence>
<gene>
    <name evidence="1" type="ORF">RJT34_23569</name>
</gene>
<sequence length="113" mass="12958">MKFRVKTPWNDSFPSQTLPSTSVPKKTALIEVFRVKESLNTQVYVDLMLLTEWNVLWKYSEREAEPLPSEKASIESVFEDFRAMKGGFAQANRISLKRSDVSTPHQLAKLGRP</sequence>
<accession>A0AAN9FMX1</accession>
<dbReference type="AlphaFoldDB" id="A0AAN9FMX1"/>
<name>A0AAN9FMX1_CLITE</name>
<reference evidence="1 2" key="1">
    <citation type="submission" date="2024-01" db="EMBL/GenBank/DDBJ databases">
        <title>The genomes of 5 underutilized Papilionoideae crops provide insights into root nodulation and disease resistance.</title>
        <authorList>
            <person name="Yuan L."/>
        </authorList>
    </citation>
    <scope>NUCLEOTIDE SEQUENCE [LARGE SCALE GENOMIC DNA]</scope>
    <source>
        <strain evidence="1">LY-2023</strain>
        <tissue evidence="1">Leaf</tissue>
    </source>
</reference>
<keyword evidence="2" id="KW-1185">Reference proteome</keyword>